<proteinExistence type="predicted"/>
<name>A0A914PD00_9BILA</name>
<evidence type="ECO:0000313" key="2">
    <source>
        <dbReference type="WBParaSite" id="PDA_v2.g16019.t1"/>
    </source>
</evidence>
<evidence type="ECO:0000313" key="1">
    <source>
        <dbReference type="Proteomes" id="UP000887578"/>
    </source>
</evidence>
<reference evidence="2" key="1">
    <citation type="submission" date="2022-11" db="UniProtKB">
        <authorList>
            <consortium name="WormBaseParasite"/>
        </authorList>
    </citation>
    <scope>IDENTIFICATION</scope>
</reference>
<sequence length="146" mass="16643">MKDEEEFSHVLLNIARRAAEKIQEIHKYWGDDDITMESDMKDVLASILPQINFYKMTPKFLNEVLVPGGMLTKEEAFRAYDIRVEVTNGECVLSGVVRDIYGIHNKIQDPSNQFNRIKRRGGNSIRFTGLTFPFPSESTGVSKMIG</sequence>
<keyword evidence="1" id="KW-1185">Reference proteome</keyword>
<dbReference type="AlphaFoldDB" id="A0A914PD00"/>
<protein>
    <submittedName>
        <fullName evidence="2">Uncharacterized protein</fullName>
    </submittedName>
</protein>
<organism evidence="1 2">
    <name type="scientific">Panagrolaimus davidi</name>
    <dbReference type="NCBI Taxonomy" id="227884"/>
    <lineage>
        <taxon>Eukaryota</taxon>
        <taxon>Metazoa</taxon>
        <taxon>Ecdysozoa</taxon>
        <taxon>Nematoda</taxon>
        <taxon>Chromadorea</taxon>
        <taxon>Rhabditida</taxon>
        <taxon>Tylenchina</taxon>
        <taxon>Panagrolaimomorpha</taxon>
        <taxon>Panagrolaimoidea</taxon>
        <taxon>Panagrolaimidae</taxon>
        <taxon>Panagrolaimus</taxon>
    </lineage>
</organism>
<dbReference type="WBParaSite" id="PDA_v2.g16019.t1">
    <property type="protein sequence ID" value="PDA_v2.g16019.t1"/>
    <property type="gene ID" value="PDA_v2.g16019"/>
</dbReference>
<dbReference type="Proteomes" id="UP000887578">
    <property type="component" value="Unplaced"/>
</dbReference>
<accession>A0A914PD00</accession>